<proteinExistence type="predicted"/>
<dbReference type="Proteomes" id="UP000054823">
    <property type="component" value="Unassembled WGS sequence"/>
</dbReference>
<accession>A0A0P1F4R4</accession>
<dbReference type="EMBL" id="CYPW01000001">
    <property type="protein sequence ID" value="CUH50576.1"/>
    <property type="molecule type" value="Genomic_DNA"/>
</dbReference>
<dbReference type="AlphaFoldDB" id="A0A0P1F4R4"/>
<evidence type="ECO:0000313" key="1">
    <source>
        <dbReference type="EMBL" id="CUH50576.1"/>
    </source>
</evidence>
<dbReference type="STRING" id="321267.SHM7688_00003"/>
<protein>
    <submittedName>
        <fullName evidence="1">Uncharacterized protein</fullName>
    </submittedName>
</protein>
<reference evidence="1 2" key="1">
    <citation type="submission" date="2015-09" db="EMBL/GenBank/DDBJ databases">
        <authorList>
            <consortium name="Swine Surveillance"/>
        </authorList>
    </citation>
    <scope>NUCLEOTIDE SEQUENCE [LARGE SCALE GENOMIC DNA]</scope>
    <source>
        <strain evidence="1 2">CECT 7688</strain>
    </source>
</reference>
<name>A0A0P1F4R4_9RHOB</name>
<organism evidence="1 2">
    <name type="scientific">Shimia marina</name>
    <dbReference type="NCBI Taxonomy" id="321267"/>
    <lineage>
        <taxon>Bacteria</taxon>
        <taxon>Pseudomonadati</taxon>
        <taxon>Pseudomonadota</taxon>
        <taxon>Alphaproteobacteria</taxon>
        <taxon>Rhodobacterales</taxon>
        <taxon>Roseobacteraceae</taxon>
    </lineage>
</organism>
<sequence length="88" mass="9784">MECSESGFDAPLKTRDGVMQRKDRSFSGNLDLIHKFSKCVRKYFHRFEMVFLGDILQSRVNALRVSVRDSAMFGGGKSVNGHALGATA</sequence>
<evidence type="ECO:0000313" key="2">
    <source>
        <dbReference type="Proteomes" id="UP000054823"/>
    </source>
</evidence>
<keyword evidence="2" id="KW-1185">Reference proteome</keyword>
<gene>
    <name evidence="1" type="ORF">SHM7688_00003</name>
</gene>